<evidence type="ECO:0000313" key="1">
    <source>
        <dbReference type="EMBL" id="HIQ81265.1"/>
    </source>
</evidence>
<dbReference type="EMBL" id="DVFW01000043">
    <property type="protein sequence ID" value="HIQ81265.1"/>
    <property type="molecule type" value="Genomic_DNA"/>
</dbReference>
<dbReference type="AlphaFoldDB" id="A0A9D0ZJ05"/>
<gene>
    <name evidence="1" type="ORF">IAD32_08300</name>
</gene>
<reference evidence="1" key="2">
    <citation type="journal article" date="2021" name="PeerJ">
        <title>Extensive microbial diversity within the chicken gut microbiome revealed by metagenomics and culture.</title>
        <authorList>
            <person name="Gilroy R."/>
            <person name="Ravi A."/>
            <person name="Getino M."/>
            <person name="Pursley I."/>
            <person name="Horton D.L."/>
            <person name="Alikhan N.F."/>
            <person name="Baker D."/>
            <person name="Gharbi K."/>
            <person name="Hall N."/>
            <person name="Watson M."/>
            <person name="Adriaenssens E.M."/>
            <person name="Foster-Nyarko E."/>
            <person name="Jarju S."/>
            <person name="Secka A."/>
            <person name="Antonio M."/>
            <person name="Oren A."/>
            <person name="Chaudhuri R.R."/>
            <person name="La Ragione R."/>
            <person name="Hildebrand F."/>
            <person name="Pallen M.J."/>
        </authorList>
    </citation>
    <scope>NUCLEOTIDE SEQUENCE</scope>
    <source>
        <strain evidence="1">ChiSjej1B19-3389</strain>
    </source>
</reference>
<accession>A0A9D0ZJ05</accession>
<dbReference type="PANTHER" id="PTHR31118:SF32">
    <property type="entry name" value="KYNURENINE FORMAMIDASE"/>
    <property type="match status" value="1"/>
</dbReference>
<dbReference type="GO" id="GO:0019441">
    <property type="term" value="P:L-tryptophan catabolic process to kynurenine"/>
    <property type="evidence" value="ECO:0007669"/>
    <property type="project" value="InterPro"/>
</dbReference>
<dbReference type="Proteomes" id="UP000886787">
    <property type="component" value="Unassembled WGS sequence"/>
</dbReference>
<name>A0A9D0ZJ05_9FIRM</name>
<reference evidence="1" key="1">
    <citation type="submission" date="2020-10" db="EMBL/GenBank/DDBJ databases">
        <authorList>
            <person name="Gilroy R."/>
        </authorList>
    </citation>
    <scope>NUCLEOTIDE SEQUENCE</scope>
    <source>
        <strain evidence="1">ChiSjej1B19-3389</strain>
    </source>
</reference>
<dbReference type="PANTHER" id="PTHR31118">
    <property type="entry name" value="CYCLASE-LIKE PROTEIN 2"/>
    <property type="match status" value="1"/>
</dbReference>
<evidence type="ECO:0000313" key="2">
    <source>
        <dbReference type="Proteomes" id="UP000886787"/>
    </source>
</evidence>
<dbReference type="Pfam" id="PF04199">
    <property type="entry name" value="Cyclase"/>
    <property type="match status" value="1"/>
</dbReference>
<organism evidence="1 2">
    <name type="scientific">Candidatus Scatavimonas merdigallinarum</name>
    <dbReference type="NCBI Taxonomy" id="2840914"/>
    <lineage>
        <taxon>Bacteria</taxon>
        <taxon>Bacillati</taxon>
        <taxon>Bacillota</taxon>
        <taxon>Clostridia</taxon>
        <taxon>Eubacteriales</taxon>
        <taxon>Oscillospiraceae</taxon>
        <taxon>Oscillospiraceae incertae sedis</taxon>
        <taxon>Candidatus Scatavimonas</taxon>
    </lineage>
</organism>
<dbReference type="SUPFAM" id="SSF102198">
    <property type="entry name" value="Putative cyclase"/>
    <property type="match status" value="1"/>
</dbReference>
<dbReference type="InterPro" id="IPR007325">
    <property type="entry name" value="KFase/CYL"/>
</dbReference>
<dbReference type="Gene3D" id="3.50.30.50">
    <property type="entry name" value="Putative cyclase"/>
    <property type="match status" value="1"/>
</dbReference>
<comment type="caution">
    <text evidence="1">The sequence shown here is derived from an EMBL/GenBank/DDBJ whole genome shotgun (WGS) entry which is preliminary data.</text>
</comment>
<protein>
    <submittedName>
        <fullName evidence="1">Cyclase family protein</fullName>
    </submittedName>
</protein>
<proteinExistence type="predicted"/>
<sequence length="196" mass="21759">MYLHDISNNIFTAKKYKGDPAPQCRWLSKMEFGEDCNLSLIEMCTHSGTHIDAPRHYLEDGKTIDQLPLSRFYGPCTVVSIEGVLTGEDMEQILPFCKKKILFKGNGCAFLSQSAVFVLADYGVTLIGTDGLSIAQLDEEFTIHRELLLRDVVILEGLALETVHDGDYTLAAFPLKLCGLEASPVRAVLFEQEKGL</sequence>
<dbReference type="GO" id="GO:0004061">
    <property type="term" value="F:arylformamidase activity"/>
    <property type="evidence" value="ECO:0007669"/>
    <property type="project" value="InterPro"/>
</dbReference>
<dbReference type="InterPro" id="IPR037175">
    <property type="entry name" value="KFase_sf"/>
</dbReference>